<accession>A0A542ZEP8</accession>
<sequence>MRSAVVLDHPTTVAEGPEVRDLLVLWQHPHTRELVPIGRFTYDGHTYSFAYTRAAEGVADLRPLPGLNDLRVRYVSERIPPVFAQRVMQADRPDFAEYVDTLGLDRARATPWEQIVQSGGIRAGDTLQFMQVPLVENGRARARFLVNGVSHMCEGERRFSGRTMAVTPEQHESALQRLAVGDSVLVEAEDDNPKDPSATLVTSEGIPIGWVPRAMSPAVRELMQHVSVRPTVARIGPPGTSPHLRLVLDLDVPAPADFAFDRDGRWIPLSSQ</sequence>
<comment type="caution">
    <text evidence="1">The sequence shown here is derived from an EMBL/GenBank/DDBJ whole genome shotgun (WGS) entry which is preliminary data.</text>
</comment>
<dbReference type="Proteomes" id="UP000319514">
    <property type="component" value="Unassembled WGS sequence"/>
</dbReference>
<dbReference type="EMBL" id="VFOQ01000001">
    <property type="protein sequence ID" value="TQL58781.1"/>
    <property type="molecule type" value="Genomic_DNA"/>
</dbReference>
<evidence type="ECO:0008006" key="3">
    <source>
        <dbReference type="Google" id="ProtNLM"/>
    </source>
</evidence>
<evidence type="ECO:0000313" key="2">
    <source>
        <dbReference type="Proteomes" id="UP000319514"/>
    </source>
</evidence>
<organism evidence="1 2">
    <name type="scientific">Oryzihumus leptocrescens</name>
    <dbReference type="NCBI Taxonomy" id="297536"/>
    <lineage>
        <taxon>Bacteria</taxon>
        <taxon>Bacillati</taxon>
        <taxon>Actinomycetota</taxon>
        <taxon>Actinomycetes</taxon>
        <taxon>Micrococcales</taxon>
        <taxon>Intrasporangiaceae</taxon>
        <taxon>Oryzihumus</taxon>
    </lineage>
</organism>
<evidence type="ECO:0000313" key="1">
    <source>
        <dbReference type="EMBL" id="TQL58781.1"/>
    </source>
</evidence>
<proteinExistence type="predicted"/>
<name>A0A542ZEP8_9MICO</name>
<gene>
    <name evidence="1" type="ORF">FB474_0119</name>
</gene>
<protein>
    <recommendedName>
        <fullName evidence="3">HIRAN domain-containing protein</fullName>
    </recommendedName>
</protein>
<keyword evidence="2" id="KW-1185">Reference proteome</keyword>
<dbReference type="Gene3D" id="3.30.70.2330">
    <property type="match status" value="1"/>
</dbReference>
<dbReference type="AlphaFoldDB" id="A0A542ZEP8"/>
<reference evidence="1 2" key="1">
    <citation type="submission" date="2019-06" db="EMBL/GenBank/DDBJ databases">
        <title>Sequencing the genomes of 1000 actinobacteria strains.</title>
        <authorList>
            <person name="Klenk H.-P."/>
        </authorList>
    </citation>
    <scope>NUCLEOTIDE SEQUENCE [LARGE SCALE GENOMIC DNA]</scope>
    <source>
        <strain evidence="1 2">DSM 18082</strain>
    </source>
</reference>